<accession>A0A0J6Y6D4</accession>
<evidence type="ECO:0000313" key="2">
    <source>
        <dbReference type="Proteomes" id="UP000054565"/>
    </source>
</evidence>
<dbReference type="Proteomes" id="UP000054565">
    <property type="component" value="Unassembled WGS sequence"/>
</dbReference>
<proteinExistence type="predicted"/>
<dbReference type="EMBL" id="DS028094">
    <property type="protein sequence ID" value="KMP03320.1"/>
    <property type="molecule type" value="Genomic_DNA"/>
</dbReference>
<sequence length="385" mass="42924">MSRLRSKPSKKSRFLGLPDYSKPSNHGYFGWCIYLVKFSAAWALHIQLTYLTACCMVAEHDNKERATYTYGVVLIVRIYNGNSMRVRKCDYRKASRYRFRVKTLLHRELLESSLLKSTFLRSFRFSGAALSQILHGVKLLEDGRAKITSGYLREYLRNAIEKWLVIKPSYRPYVLTVGGPLKVPKGRGGTSAYETGAWSLWTLQPVVETDVTLIMGASMKLGPCFKSFSSQSQSVPPADALGSAHGASHGVQNTPPSTASGIPGLAFRVLLCFLLPVSLGATLSRVHGYLKAPTPNDDEAHFCAQTSIFGHVKDTLQWCEKKEKTPLQVMTCIRETDSKWGCTPTHPVTRILREAVFSRPTTAAAEPHDATITEYGILLENLRND</sequence>
<protein>
    <submittedName>
        <fullName evidence="1">Uncharacterized protein</fullName>
    </submittedName>
</protein>
<reference evidence="2" key="1">
    <citation type="journal article" date="2010" name="Genome Res.">
        <title>Population genomic sequencing of Coccidioides fungi reveals recent hybridization and transposon control.</title>
        <authorList>
            <person name="Neafsey D.E."/>
            <person name="Barker B.M."/>
            <person name="Sharpton T.J."/>
            <person name="Stajich J.E."/>
            <person name="Park D.J."/>
            <person name="Whiston E."/>
            <person name="Hung C.-Y."/>
            <person name="McMahan C."/>
            <person name="White J."/>
            <person name="Sykes S."/>
            <person name="Heiman D."/>
            <person name="Young S."/>
            <person name="Zeng Q."/>
            <person name="Abouelleil A."/>
            <person name="Aftuck L."/>
            <person name="Bessette D."/>
            <person name="Brown A."/>
            <person name="FitzGerald M."/>
            <person name="Lui A."/>
            <person name="Macdonald J.P."/>
            <person name="Priest M."/>
            <person name="Orbach M.J."/>
            <person name="Galgiani J.N."/>
            <person name="Kirkland T.N."/>
            <person name="Cole G.T."/>
            <person name="Birren B.W."/>
            <person name="Henn M.R."/>
            <person name="Taylor J.W."/>
            <person name="Rounsley S.D."/>
        </authorList>
    </citation>
    <scope>NUCLEOTIDE SEQUENCE [LARGE SCALE GENOMIC DNA]</scope>
    <source>
        <strain evidence="2">RMSCC 2394</strain>
    </source>
</reference>
<gene>
    <name evidence="1" type="ORF">CIRG_03012</name>
</gene>
<evidence type="ECO:0000313" key="1">
    <source>
        <dbReference type="EMBL" id="KMP03320.1"/>
    </source>
</evidence>
<name>A0A0J6Y6D4_COCIT</name>
<dbReference type="AlphaFoldDB" id="A0A0J6Y6D4"/>
<organism evidence="1 2">
    <name type="scientific">Coccidioides immitis RMSCC 2394</name>
    <dbReference type="NCBI Taxonomy" id="404692"/>
    <lineage>
        <taxon>Eukaryota</taxon>
        <taxon>Fungi</taxon>
        <taxon>Dikarya</taxon>
        <taxon>Ascomycota</taxon>
        <taxon>Pezizomycotina</taxon>
        <taxon>Eurotiomycetes</taxon>
        <taxon>Eurotiomycetidae</taxon>
        <taxon>Onygenales</taxon>
        <taxon>Onygenaceae</taxon>
        <taxon>Coccidioides</taxon>
    </lineage>
</organism>